<evidence type="ECO:0000256" key="2">
    <source>
        <dbReference type="ARBA" id="ARBA00022737"/>
    </source>
</evidence>
<gene>
    <name evidence="4" type="ORF">PIB30_014837</name>
</gene>
<dbReference type="EMBL" id="JASCZI010030248">
    <property type="protein sequence ID" value="MED6119789.1"/>
    <property type="molecule type" value="Genomic_DNA"/>
</dbReference>
<accession>A0ABU6R755</accession>
<protein>
    <recommendedName>
        <fullName evidence="3">TIR domain-containing protein</fullName>
    </recommendedName>
</protein>
<evidence type="ECO:0000313" key="5">
    <source>
        <dbReference type="Proteomes" id="UP001341840"/>
    </source>
</evidence>
<reference evidence="4 5" key="1">
    <citation type="journal article" date="2023" name="Plants (Basel)">
        <title>Bridging the Gap: Combining Genomics and Transcriptomics Approaches to Understand Stylosanthes scabra, an Orphan Legume from the Brazilian Caatinga.</title>
        <authorList>
            <person name="Ferreira-Neto J.R.C."/>
            <person name="da Silva M.D."/>
            <person name="Binneck E."/>
            <person name="de Melo N.F."/>
            <person name="da Silva R.H."/>
            <person name="de Melo A.L.T.M."/>
            <person name="Pandolfi V."/>
            <person name="Bustamante F.O."/>
            <person name="Brasileiro-Vidal A.C."/>
            <person name="Benko-Iseppon A.M."/>
        </authorList>
    </citation>
    <scope>NUCLEOTIDE SEQUENCE [LARGE SCALE GENOMIC DNA]</scope>
    <source>
        <tissue evidence="4">Leaves</tissue>
    </source>
</reference>
<evidence type="ECO:0000313" key="4">
    <source>
        <dbReference type="EMBL" id="MED6119789.1"/>
    </source>
</evidence>
<dbReference type="InterPro" id="IPR035897">
    <property type="entry name" value="Toll_tir_struct_dom_sf"/>
</dbReference>
<dbReference type="InterPro" id="IPR027417">
    <property type="entry name" value="P-loop_NTPase"/>
</dbReference>
<organism evidence="4 5">
    <name type="scientific">Stylosanthes scabra</name>
    <dbReference type="NCBI Taxonomy" id="79078"/>
    <lineage>
        <taxon>Eukaryota</taxon>
        <taxon>Viridiplantae</taxon>
        <taxon>Streptophyta</taxon>
        <taxon>Embryophyta</taxon>
        <taxon>Tracheophyta</taxon>
        <taxon>Spermatophyta</taxon>
        <taxon>Magnoliopsida</taxon>
        <taxon>eudicotyledons</taxon>
        <taxon>Gunneridae</taxon>
        <taxon>Pentapetalae</taxon>
        <taxon>rosids</taxon>
        <taxon>fabids</taxon>
        <taxon>Fabales</taxon>
        <taxon>Fabaceae</taxon>
        <taxon>Papilionoideae</taxon>
        <taxon>50 kb inversion clade</taxon>
        <taxon>dalbergioids sensu lato</taxon>
        <taxon>Dalbergieae</taxon>
        <taxon>Pterocarpus clade</taxon>
        <taxon>Stylosanthes</taxon>
    </lineage>
</organism>
<sequence>MSYQSAETWKYDVYMSFRSETRYPFCSYLYQAFRMAGIHAYTDDTESRTGGELTYTVIQAIEASRVSVVVLSQGYSRSRWCLEELAKIMECRSSIRRQTVIPVFYRDDPADVGHQRGPFVKAFRSHRNGFSDESERIDAWRTALNQAANLPGFEISINKDESEVIRNIVEHVTKLLVSEELFITKHPVGVQSRMEEVIQQLHSHTSPDGIVLTGIWGMGGVGKTTIAKAVYNQIRYSFDRPMFLPNIREMWEKNKLVFLQEQLLNFICKAGVQVQSIASGVAKLKEKLCQEKVLIVLDDVTNIYQLNALCGSREWFGPGSVIIITTRDRRLLHMIGVDHVYQVTKMDSEESLELFRRNAFTQATPQEFDRVETDVVACCGGLPLALVTIGCQLFGKTIDEWEIVLGGLKRRPHPGVHDVLKRSYDGLNDEQQREIFLDIASFCVGMERSEALQTLSDAFGIPLDEISFLQEQSLIEFDDQDMVRMHPLLRDMGTQIVRELSQTQAQERKYDVFVSFRGGDTRSGFTSHLHTYLQNAALTVFKDDDDVDGLQRGERISMALLKAIGLSACSVVVLSTHYANSKWCLQELENIMVCHRTKGQLVFPVFLGVHPADVRYQRKESAFGKAFESLINGKRPVEADKVQRWKTDLFEVSSFSGKTVTDSRSIGQALQYREPGFYSRICHWLMSCCIPNNESFESSTLTNEAEDIKRIVEDVTRLLDKTEMSIARHPVGVESRVKKVIEESNILKVIEESNIQGRTKDVLTIGINGMGGIGKTTIVKAIYNQIGRKFEARSFLQDIRKTWQQDNGNVSLQQRLLEDIFRGTRIEIHNIDSGKQILKDKLKGKKVFIVLDDVTDLDQLDALCGSGEWCGPGSILIITTRNNDLLKVCKHTFSEQEMKLEPAECLELFSWHAFRKPWPPEATDESLIELSEEIVKYCSRLPLALEVLGSNLFNCGIEVWNTTLERLKSIPPDGVLEKLQISYDGLRNKDEKEIFLDIVCFFIGMDRNEVIQILNSCGLDAEYGINLLKERNLVTVDKNNMLGMHDLVRDMGRAIIREQSPKLEERGRLWYHQTETETETKTKTKTKTETQFSVLKLLKIQEEEGEKLKKVTGLSLKLPTTNSFCLSEKTFKTMPKLRLLQLASVESNGKFKNLSRYLKWMSWHGFPLKHTPMDCFESDTISIELENSKLEVLWKEPPMKPINNLKILNLSHSHDLRTSPDFSWLPSLEKLVLKDCTNLYEISPTIGSLEKILRINLEGCTNLRELPRSIYKLKSLETLIISGCSRIDNLEEDVGQMESLAVLKADNTAIKQVPIEALEKLKNLGYISVLRFEGKADDVIQSIKSSSGYSSTV</sequence>
<dbReference type="Gene3D" id="1.10.8.430">
    <property type="entry name" value="Helical domain of apoptotic protease-activating factors"/>
    <property type="match status" value="2"/>
</dbReference>
<dbReference type="PANTHER" id="PTHR11017:SF271">
    <property type="entry name" value="DISEASE RESISTANCE PROTEIN (TIR-NBS-LRR CLASS) FAMILY"/>
    <property type="match status" value="1"/>
</dbReference>
<dbReference type="InterPro" id="IPR003593">
    <property type="entry name" value="AAA+_ATPase"/>
</dbReference>
<dbReference type="SMART" id="SM00382">
    <property type="entry name" value="AAA"/>
    <property type="match status" value="2"/>
</dbReference>
<dbReference type="SUPFAM" id="SSF52200">
    <property type="entry name" value="Toll/Interleukin receptor TIR domain"/>
    <property type="match status" value="2"/>
</dbReference>
<keyword evidence="1" id="KW-0433">Leucine-rich repeat</keyword>
<feature type="domain" description="TIR" evidence="3">
    <location>
        <begin position="508"/>
        <end position="653"/>
    </location>
</feature>
<evidence type="ECO:0000259" key="3">
    <source>
        <dbReference type="PROSITE" id="PS50104"/>
    </source>
</evidence>
<dbReference type="Pfam" id="PF23282">
    <property type="entry name" value="WHD_ROQ1"/>
    <property type="match status" value="2"/>
</dbReference>
<dbReference type="PANTHER" id="PTHR11017">
    <property type="entry name" value="LEUCINE-RICH REPEAT-CONTAINING PROTEIN"/>
    <property type="match status" value="1"/>
</dbReference>
<dbReference type="SUPFAM" id="SSF52058">
    <property type="entry name" value="L domain-like"/>
    <property type="match status" value="1"/>
</dbReference>
<dbReference type="InterPro" id="IPR002182">
    <property type="entry name" value="NB-ARC"/>
</dbReference>
<keyword evidence="2" id="KW-0677">Repeat</keyword>
<comment type="caution">
    <text evidence="4">The sequence shown here is derived from an EMBL/GenBank/DDBJ whole genome shotgun (WGS) entry which is preliminary data.</text>
</comment>
<dbReference type="PRINTS" id="PR00364">
    <property type="entry name" value="DISEASERSIST"/>
</dbReference>
<dbReference type="Gene3D" id="3.80.10.10">
    <property type="entry name" value="Ribonuclease Inhibitor"/>
    <property type="match status" value="1"/>
</dbReference>
<dbReference type="Pfam" id="PF01582">
    <property type="entry name" value="TIR"/>
    <property type="match status" value="2"/>
</dbReference>
<dbReference type="Pfam" id="PF00931">
    <property type="entry name" value="NB-ARC"/>
    <property type="match status" value="2"/>
</dbReference>
<dbReference type="InterPro" id="IPR042197">
    <property type="entry name" value="Apaf_helical"/>
</dbReference>
<dbReference type="SMART" id="SM00255">
    <property type="entry name" value="TIR"/>
    <property type="match status" value="2"/>
</dbReference>
<dbReference type="InterPro" id="IPR000157">
    <property type="entry name" value="TIR_dom"/>
</dbReference>
<dbReference type="InterPro" id="IPR044974">
    <property type="entry name" value="Disease_R_plants"/>
</dbReference>
<dbReference type="InterPro" id="IPR032675">
    <property type="entry name" value="LRR_dom_sf"/>
</dbReference>
<dbReference type="PROSITE" id="PS50104">
    <property type="entry name" value="TIR"/>
    <property type="match status" value="2"/>
</dbReference>
<evidence type="ECO:0000256" key="1">
    <source>
        <dbReference type="ARBA" id="ARBA00022614"/>
    </source>
</evidence>
<proteinExistence type="predicted"/>
<dbReference type="Gene3D" id="3.40.50.10140">
    <property type="entry name" value="Toll/interleukin-1 receptor homology (TIR) domain"/>
    <property type="match status" value="2"/>
</dbReference>
<feature type="domain" description="TIR" evidence="3">
    <location>
        <begin position="9"/>
        <end position="172"/>
    </location>
</feature>
<dbReference type="InterPro" id="IPR058192">
    <property type="entry name" value="WHD_ROQ1-like"/>
</dbReference>
<name>A0ABU6R755_9FABA</name>
<dbReference type="Proteomes" id="UP001341840">
    <property type="component" value="Unassembled WGS sequence"/>
</dbReference>
<dbReference type="SUPFAM" id="SSF52540">
    <property type="entry name" value="P-loop containing nucleoside triphosphate hydrolases"/>
    <property type="match status" value="2"/>
</dbReference>
<dbReference type="Gene3D" id="3.40.50.300">
    <property type="entry name" value="P-loop containing nucleotide triphosphate hydrolases"/>
    <property type="match status" value="2"/>
</dbReference>
<keyword evidence="5" id="KW-1185">Reference proteome</keyword>